<accession>A0A0A9AAL3</accession>
<dbReference type="EMBL" id="GBRH01249176">
    <property type="protein sequence ID" value="JAD48719.1"/>
    <property type="molecule type" value="Transcribed_RNA"/>
</dbReference>
<sequence>MLSATVILTTRASYGSFSSSLAWVRTREHDRKQTLRGQQLLIVSFQPVATWEQQEWRSDRCALSLACNGNLP</sequence>
<name>A0A0A9AAL3_ARUDO</name>
<reference evidence="1" key="1">
    <citation type="submission" date="2014-09" db="EMBL/GenBank/DDBJ databases">
        <authorList>
            <person name="Magalhaes I.L.F."/>
            <person name="Oliveira U."/>
            <person name="Santos F.R."/>
            <person name="Vidigal T.H.D.A."/>
            <person name="Brescovit A.D."/>
            <person name="Santos A.J."/>
        </authorList>
    </citation>
    <scope>NUCLEOTIDE SEQUENCE</scope>
    <source>
        <tissue evidence="1">Shoot tissue taken approximately 20 cm above the soil surface</tissue>
    </source>
</reference>
<proteinExistence type="predicted"/>
<evidence type="ECO:0000313" key="1">
    <source>
        <dbReference type="EMBL" id="JAD48719.1"/>
    </source>
</evidence>
<organism evidence="1">
    <name type="scientific">Arundo donax</name>
    <name type="common">Giant reed</name>
    <name type="synonym">Donax arundinaceus</name>
    <dbReference type="NCBI Taxonomy" id="35708"/>
    <lineage>
        <taxon>Eukaryota</taxon>
        <taxon>Viridiplantae</taxon>
        <taxon>Streptophyta</taxon>
        <taxon>Embryophyta</taxon>
        <taxon>Tracheophyta</taxon>
        <taxon>Spermatophyta</taxon>
        <taxon>Magnoliopsida</taxon>
        <taxon>Liliopsida</taxon>
        <taxon>Poales</taxon>
        <taxon>Poaceae</taxon>
        <taxon>PACMAD clade</taxon>
        <taxon>Arundinoideae</taxon>
        <taxon>Arundineae</taxon>
        <taxon>Arundo</taxon>
    </lineage>
</organism>
<reference evidence="1" key="2">
    <citation type="journal article" date="2015" name="Data Brief">
        <title>Shoot transcriptome of the giant reed, Arundo donax.</title>
        <authorList>
            <person name="Barrero R.A."/>
            <person name="Guerrero F.D."/>
            <person name="Moolhuijzen P."/>
            <person name="Goolsby J.A."/>
            <person name="Tidwell J."/>
            <person name="Bellgard S.E."/>
            <person name="Bellgard M.I."/>
        </authorList>
    </citation>
    <scope>NUCLEOTIDE SEQUENCE</scope>
    <source>
        <tissue evidence="1">Shoot tissue taken approximately 20 cm above the soil surface</tissue>
    </source>
</reference>
<protein>
    <submittedName>
        <fullName evidence="1">Uncharacterized protein</fullName>
    </submittedName>
</protein>
<dbReference type="AlphaFoldDB" id="A0A0A9AAL3"/>